<proteinExistence type="predicted"/>
<comment type="caution">
    <text evidence="1">The sequence shown here is derived from an EMBL/GenBank/DDBJ whole genome shotgun (WGS) entry which is preliminary data.</text>
</comment>
<accession>A0AAP2D7R4</accession>
<dbReference type="InterPro" id="IPR005077">
    <property type="entry name" value="Peptidase_C11"/>
</dbReference>
<dbReference type="Pfam" id="PF03415">
    <property type="entry name" value="Peptidase_C11"/>
    <property type="match status" value="1"/>
</dbReference>
<dbReference type="PANTHER" id="PTHR37835:SF1">
    <property type="entry name" value="ALPHA-CLOSTRIPAIN"/>
    <property type="match status" value="1"/>
</dbReference>
<keyword evidence="2" id="KW-1185">Reference proteome</keyword>
<sequence length="452" mass="51517">MKGAADNSLELLQLLQQLQAVKKSAEVAVIVGINIRAENIPLSLQDPGITTAVGWTTLFYSLEAVGNGCRFRFICEKQTFKLAVQADVADFFKNSVLSLYMADRYILFTWDHGQPFGIFPDTGKNLMAAVTAEAKAKTTPATFHFRLLEQLEQEGKSQKNMRRAAATATEDDLPILTITELRQAIEWAFGDDKIDVLVMANCYLQFFDTGYELSSCVDYLIAFQTEMFFRDAFDYTMILEAISNDPLVMPENLSKAIVSSYALQRTQRNQESMNSVALFANNLSWYPVVAKLIDQLAIDLIREMPRYRDRIMKAIEECEYISPNIPAFCLIDFRNFLRCLHNELPSLFSVIPYEYFETILRELVTASHIGHDFVNEMDIRFRAPSCFSMYLPKKLSDYRTSFLSNFMLETSLSPTLFVKRFSWEMFIYQFIQPSARMAPAAPASVANVKKVA</sequence>
<organism evidence="1 2">
    <name type="scientific">Dawidia soli</name>
    <dbReference type="NCBI Taxonomy" id="2782352"/>
    <lineage>
        <taxon>Bacteria</taxon>
        <taxon>Pseudomonadati</taxon>
        <taxon>Bacteroidota</taxon>
        <taxon>Cytophagia</taxon>
        <taxon>Cytophagales</taxon>
        <taxon>Chryseotaleaceae</taxon>
        <taxon>Dawidia</taxon>
    </lineage>
</organism>
<dbReference type="Proteomes" id="UP001319180">
    <property type="component" value="Unassembled WGS sequence"/>
</dbReference>
<dbReference type="EMBL" id="JAHESC010000003">
    <property type="protein sequence ID" value="MBT1685575.1"/>
    <property type="molecule type" value="Genomic_DNA"/>
</dbReference>
<evidence type="ECO:0000313" key="1">
    <source>
        <dbReference type="EMBL" id="MBT1685575.1"/>
    </source>
</evidence>
<dbReference type="PANTHER" id="PTHR37835">
    <property type="entry name" value="ALPHA-CLOSTRIPAIN"/>
    <property type="match status" value="1"/>
</dbReference>
<name>A0AAP2D7R4_9BACT</name>
<dbReference type="AlphaFoldDB" id="A0AAP2D7R4"/>
<reference evidence="1 2" key="1">
    <citation type="submission" date="2021-05" db="EMBL/GenBank/DDBJ databases">
        <title>A Polyphasic approach of four new species of the genus Ohtaekwangia: Ohtaekwangia histidinii sp. nov., Ohtaekwangia cretensis sp. nov., Ohtaekwangia indiensis sp. nov., Ohtaekwangia reichenbachii sp. nov. from diverse environment.</title>
        <authorList>
            <person name="Octaviana S."/>
        </authorList>
    </citation>
    <scope>NUCLEOTIDE SEQUENCE [LARGE SCALE GENOMIC DNA]</scope>
    <source>
        <strain evidence="1 2">PWU37</strain>
    </source>
</reference>
<evidence type="ECO:0000313" key="2">
    <source>
        <dbReference type="Proteomes" id="UP001319180"/>
    </source>
</evidence>
<gene>
    <name evidence="1" type="ORF">KK078_03360</name>
</gene>
<protein>
    <submittedName>
        <fullName evidence="1">Uncharacterized protein</fullName>
    </submittedName>
</protein>
<dbReference type="RefSeq" id="WP_254088825.1">
    <property type="nucleotide sequence ID" value="NZ_JAHESC010000003.1"/>
</dbReference>